<dbReference type="InterPro" id="IPR007978">
    <property type="entry name" value="Baculo_ODV-E27"/>
</dbReference>
<reference evidence="1 2" key="1">
    <citation type="submission" date="2018-03" db="EMBL/GenBank/DDBJ databases">
        <title>Complete genome sequence of a second alphabaculovirus from the true armyworm, Mythimna unipuncta.</title>
        <authorList>
            <person name="Harrison R.L."/>
            <person name="Mowery J.D."/>
            <person name="Bauchan G.R."/>
            <person name="Theilmann D.A."/>
            <person name="Erlandson M.A."/>
        </authorList>
    </citation>
    <scope>NUCLEOTIDE SEQUENCE [LARGE SCALE GENOMIC DNA]</scope>
    <source>
        <strain evidence="1 2">KY310</strain>
    </source>
</reference>
<dbReference type="GeneID" id="80533966"/>
<accession>A0A346TPE9</accession>
<dbReference type="Proteomes" id="UP000501969">
    <property type="component" value="Segment"/>
</dbReference>
<evidence type="ECO:0000313" key="2">
    <source>
        <dbReference type="Proteomes" id="UP000501969"/>
    </source>
</evidence>
<sequence>MKSRNKVRTVTEIVNGHDKLTKDFELDELNDKNLNSLVSYDNFNTRLVLAKYMAMLQMLNLSQSLLATFRDRNAAQDIVQIVHNSLAFVHQRVNPMVNSFHKMEYIVTNEIKHSIPGEPFFFATTLSEDTDEQIVRCYIDRPTIARTLEKQIDTSINVYELDANRIGSNKLANAFRGAAEKRRRTDDYYDDQFSDIKLSEIDVTRYLTMLLMIEHAYIHYNVLRNYDVNNYTRTLSDHSIFGQKAANFYNTFNNLLMSKFKFTIEDHDHLKSNSFKHRGGILTI</sequence>
<evidence type="ECO:0000313" key="1">
    <source>
        <dbReference type="EMBL" id="AXU41459.1"/>
    </source>
</evidence>
<dbReference type="GO" id="GO:0019031">
    <property type="term" value="C:viral envelope"/>
    <property type="evidence" value="ECO:0007669"/>
    <property type="project" value="InterPro"/>
</dbReference>
<dbReference type="EMBL" id="MH124167">
    <property type="protein sequence ID" value="AXU41459.1"/>
    <property type="molecule type" value="Genomic_DNA"/>
</dbReference>
<dbReference type="KEGG" id="vg:80533966"/>
<protein>
    <submittedName>
        <fullName evidence="1">ODV-EC27</fullName>
    </submittedName>
</protein>
<keyword evidence="2" id="KW-1185">Reference proteome</keyword>
<dbReference type="Pfam" id="PF05314">
    <property type="entry name" value="Baculo_ODV-E27"/>
    <property type="match status" value="1"/>
</dbReference>
<proteinExistence type="predicted"/>
<name>A0A346TPE9_9ABAC</name>
<organism evidence="1 2">
    <name type="scientific">Mythimna unipuncta nucleopolyhedrovirus</name>
    <dbReference type="NCBI Taxonomy" id="447897"/>
    <lineage>
        <taxon>Viruses</taxon>
        <taxon>Viruses incertae sedis</taxon>
        <taxon>Naldaviricetes</taxon>
        <taxon>Lefavirales</taxon>
        <taxon>Baculoviridae</taxon>
        <taxon>Alphabaculovirus</taxon>
    </lineage>
</organism>
<dbReference type="RefSeq" id="YP_010796471.1">
    <property type="nucleotide sequence ID" value="NC_076031.1"/>
</dbReference>